<protein>
    <submittedName>
        <fullName evidence="1">Uncharacterized protein</fullName>
    </submittedName>
</protein>
<comment type="caution">
    <text evidence="1">The sequence shown here is derived from an EMBL/GenBank/DDBJ whole genome shotgun (WGS) entry which is preliminary data.</text>
</comment>
<feature type="non-terminal residue" evidence="1">
    <location>
        <position position="115"/>
    </location>
</feature>
<gene>
    <name evidence="1" type="ORF">S01H1_84865</name>
</gene>
<sequence length="115" mass="13395">YKIGGKHYKVPTFGRILKIIDFGRAIYKFRGNIVCSDSFHPKGDATTQYNCEPYFNDRKPRLEPNFSFDLCRLGCSLFDFIVDDLQEIDKITSPISNIVIGWCKDDKNRNVMYKN</sequence>
<dbReference type="AlphaFoldDB" id="X0YD24"/>
<proteinExistence type="predicted"/>
<name>X0YD24_9ZZZZ</name>
<evidence type="ECO:0000313" key="1">
    <source>
        <dbReference type="EMBL" id="GAG45177.1"/>
    </source>
</evidence>
<feature type="non-terminal residue" evidence="1">
    <location>
        <position position="1"/>
    </location>
</feature>
<accession>X0YD24</accession>
<reference evidence="1" key="1">
    <citation type="journal article" date="2014" name="Front. Microbiol.">
        <title>High frequency of phylogenetically diverse reductive dehalogenase-homologous genes in deep subseafloor sedimentary metagenomes.</title>
        <authorList>
            <person name="Kawai M."/>
            <person name="Futagami T."/>
            <person name="Toyoda A."/>
            <person name="Takaki Y."/>
            <person name="Nishi S."/>
            <person name="Hori S."/>
            <person name="Arai W."/>
            <person name="Tsubouchi T."/>
            <person name="Morono Y."/>
            <person name="Uchiyama I."/>
            <person name="Ito T."/>
            <person name="Fujiyama A."/>
            <person name="Inagaki F."/>
            <person name="Takami H."/>
        </authorList>
    </citation>
    <scope>NUCLEOTIDE SEQUENCE</scope>
    <source>
        <strain evidence="1">Expedition CK06-06</strain>
    </source>
</reference>
<dbReference type="EMBL" id="BARS01058069">
    <property type="protein sequence ID" value="GAG45177.1"/>
    <property type="molecule type" value="Genomic_DNA"/>
</dbReference>
<organism evidence="1">
    <name type="scientific">marine sediment metagenome</name>
    <dbReference type="NCBI Taxonomy" id="412755"/>
    <lineage>
        <taxon>unclassified sequences</taxon>
        <taxon>metagenomes</taxon>
        <taxon>ecological metagenomes</taxon>
    </lineage>
</organism>